<evidence type="ECO:0000313" key="1">
    <source>
        <dbReference type="EMBL" id="PRY36313.1"/>
    </source>
</evidence>
<dbReference type="OrthoDB" id="9148135at2"/>
<dbReference type="PANTHER" id="PTHR38479:SF2">
    <property type="entry name" value="WINGED HELIX DNA-BINDING DOMAIN-CONTAINING PROTEIN"/>
    <property type="match status" value="1"/>
</dbReference>
<accession>A0A2T0SSF6</accession>
<keyword evidence="1" id="KW-0238">DNA-binding</keyword>
<reference evidence="1 2" key="1">
    <citation type="submission" date="2018-03" db="EMBL/GenBank/DDBJ databases">
        <title>Genomic Encyclopedia of Archaeal and Bacterial Type Strains, Phase II (KMG-II): from individual species to whole genera.</title>
        <authorList>
            <person name="Goeker M."/>
        </authorList>
    </citation>
    <scope>NUCLEOTIDE SEQUENCE [LARGE SCALE GENOMIC DNA]</scope>
    <source>
        <strain evidence="1 2">DSM 44720</strain>
    </source>
</reference>
<dbReference type="InterPro" id="IPR009351">
    <property type="entry name" value="AlkZ-like"/>
</dbReference>
<dbReference type="Pfam" id="PF06224">
    <property type="entry name" value="AlkZ-like"/>
    <property type="match status" value="1"/>
</dbReference>
<comment type="caution">
    <text evidence="1">The sequence shown here is derived from an EMBL/GenBank/DDBJ whole genome shotgun (WGS) entry which is preliminary data.</text>
</comment>
<dbReference type="RefSeq" id="WP_146175021.1">
    <property type="nucleotide sequence ID" value="NZ_PVTF01000012.1"/>
</dbReference>
<dbReference type="Proteomes" id="UP000239494">
    <property type="component" value="Unassembled WGS sequence"/>
</dbReference>
<dbReference type="EMBL" id="PVTF01000012">
    <property type="protein sequence ID" value="PRY36313.1"/>
    <property type="molecule type" value="Genomic_DNA"/>
</dbReference>
<dbReference type="PANTHER" id="PTHR38479">
    <property type="entry name" value="LMO0824 PROTEIN"/>
    <property type="match status" value="1"/>
</dbReference>
<dbReference type="GO" id="GO:0003677">
    <property type="term" value="F:DNA binding"/>
    <property type="evidence" value="ECO:0007669"/>
    <property type="project" value="UniProtKB-KW"/>
</dbReference>
<proteinExistence type="predicted"/>
<name>A0A2T0SSF6_9PSEU</name>
<organism evidence="1 2">
    <name type="scientific">Umezawaea tangerina</name>
    <dbReference type="NCBI Taxonomy" id="84725"/>
    <lineage>
        <taxon>Bacteria</taxon>
        <taxon>Bacillati</taxon>
        <taxon>Actinomycetota</taxon>
        <taxon>Actinomycetes</taxon>
        <taxon>Pseudonocardiales</taxon>
        <taxon>Pseudonocardiaceae</taxon>
        <taxon>Umezawaea</taxon>
    </lineage>
</organism>
<keyword evidence="2" id="KW-1185">Reference proteome</keyword>
<sequence>MTPAQALATRMSAQRLVAPATDLRDVLALQAQDVPALTTAARNRGLSTDGIRTWAMRGTLHLLHPADAAWVVRLLGPTSIAAGKRRREQLGLDDGLCARALEALREILVEPKDRPATVRALAEVGIVLDPKSQAPAHLLAFAANSGVVHRGLDDTYHLLPKTDPQSDTKSATETGTTNGLPDLFRRYLTAYGPATLPDFAAWSGLSLRRVRQEIDPDDYADTGFGLVHKGTEPVEPQRRIKLLGHFDTYLLGYRDRTLALPAEHTAKIQTGGGFLTPHVLLDGLVVGTWREEGGEPVITPFVPARAAELRRLVGEDTR</sequence>
<protein>
    <submittedName>
        <fullName evidence="1">Winged helix DNA-binding protein</fullName>
    </submittedName>
</protein>
<evidence type="ECO:0000313" key="2">
    <source>
        <dbReference type="Proteomes" id="UP000239494"/>
    </source>
</evidence>
<dbReference type="AlphaFoldDB" id="A0A2T0SSF6"/>
<gene>
    <name evidence="1" type="ORF">CLV43_112240</name>
</gene>